<reference evidence="10 11" key="1">
    <citation type="journal article" date="2014" name="BMC Genomics">
        <title>Genome sequencing of four Aureobasidium pullulans varieties: biotechnological potential, stress tolerance, and description of new species.</title>
        <authorList>
            <person name="Gostin Ar C."/>
            <person name="Ohm R.A."/>
            <person name="Kogej T."/>
            <person name="Sonjak S."/>
            <person name="Turk M."/>
            <person name="Zajc J."/>
            <person name="Zalar P."/>
            <person name="Grube M."/>
            <person name="Sun H."/>
            <person name="Han J."/>
            <person name="Sharma A."/>
            <person name="Chiniquy J."/>
            <person name="Ngan C.Y."/>
            <person name="Lipzen A."/>
            <person name="Barry K."/>
            <person name="Grigoriev I.V."/>
            <person name="Gunde-Cimerman N."/>
        </authorList>
    </citation>
    <scope>NUCLEOTIDE SEQUENCE [LARGE SCALE GENOMIC DNA]</scope>
    <source>
        <strain evidence="10 11">EXF-2481</strain>
    </source>
</reference>
<feature type="signal peptide" evidence="8">
    <location>
        <begin position="1"/>
        <end position="19"/>
    </location>
</feature>
<evidence type="ECO:0000256" key="8">
    <source>
        <dbReference type="SAM" id="SignalP"/>
    </source>
</evidence>
<dbReference type="EMBL" id="KL584766">
    <property type="protein sequence ID" value="KEQ93401.1"/>
    <property type="molecule type" value="Genomic_DNA"/>
</dbReference>
<accession>A0A074Z2W1</accession>
<name>A0A074Z2W1_AURSE</name>
<gene>
    <name evidence="10" type="ORF">AUEXF2481DRAFT_81593</name>
</gene>
<dbReference type="GeneID" id="25371651"/>
<evidence type="ECO:0000256" key="3">
    <source>
        <dbReference type="ARBA" id="ARBA00022729"/>
    </source>
</evidence>
<sequence length="288" mass="31050">MKFSSAFVLPLLSISPSLAAASSWSFEDATLSISSKGAGVGGALKEKLSPEAHLSKLIKLGPADTLKILMTTIEDQTAKRPHQAFLTLHEPTTGLEESFVFSVKESGKARVELSQKDLPFQFLAATAPIQAKLLIASFGSSEAYYTHAFDLDVARDPNVPLSTPEPPLRYGKLAEIHHIFRSDPKSSPTILSLVFTLAVVACLPALLGGWLLLGANFSHLSKAMNAAPVSHALFFGSIVAMEFLFFLYYSSWTLFQILPPAGLIGTVTFLSGSKALCEVQQRRLAGLR</sequence>
<dbReference type="PANTHER" id="PTHR12640">
    <property type="entry name" value="RIBOPHORIN II"/>
    <property type="match status" value="1"/>
</dbReference>
<evidence type="ECO:0000259" key="9">
    <source>
        <dbReference type="Pfam" id="PF25147"/>
    </source>
</evidence>
<organism evidence="10 11">
    <name type="scientific">Aureobasidium subglaciale (strain EXF-2481)</name>
    <name type="common">Aureobasidium pullulans var. subglaciale</name>
    <dbReference type="NCBI Taxonomy" id="1043005"/>
    <lineage>
        <taxon>Eukaryota</taxon>
        <taxon>Fungi</taxon>
        <taxon>Dikarya</taxon>
        <taxon>Ascomycota</taxon>
        <taxon>Pezizomycotina</taxon>
        <taxon>Dothideomycetes</taxon>
        <taxon>Dothideomycetidae</taxon>
        <taxon>Dothideales</taxon>
        <taxon>Saccotheciaceae</taxon>
        <taxon>Aureobasidium</taxon>
    </lineage>
</organism>
<keyword evidence="11" id="KW-1185">Reference proteome</keyword>
<dbReference type="GO" id="GO:0008250">
    <property type="term" value="C:oligosaccharyltransferase complex"/>
    <property type="evidence" value="ECO:0007669"/>
    <property type="project" value="InterPro"/>
</dbReference>
<dbReference type="InParanoid" id="A0A074Z2W1"/>
<evidence type="ECO:0000256" key="2">
    <source>
        <dbReference type="ARBA" id="ARBA00022692"/>
    </source>
</evidence>
<dbReference type="UniPathway" id="UPA00378"/>
<dbReference type="RefSeq" id="XP_013341875.1">
    <property type="nucleotide sequence ID" value="XM_013486421.1"/>
</dbReference>
<protein>
    <recommendedName>
        <fullName evidence="9">Ribophorin II C-terminal domain-containing protein</fullName>
    </recommendedName>
</protein>
<keyword evidence="5 7" id="KW-1133">Transmembrane helix</keyword>
<comment type="subcellular location">
    <subcellularLocation>
        <location evidence="1">Endoplasmic reticulum membrane</location>
        <topology evidence="1">Multi-pass membrane protein</topology>
    </subcellularLocation>
</comment>
<dbReference type="OrthoDB" id="432292at2759"/>
<keyword evidence="2 7" id="KW-0812">Transmembrane</keyword>
<dbReference type="PANTHER" id="PTHR12640:SF0">
    <property type="entry name" value="DOLICHYL-DIPHOSPHOOLIGOSACCHARIDE--PROTEIN GLYCOSYLTRANSFERASE SUBUNIT 2"/>
    <property type="match status" value="1"/>
</dbReference>
<evidence type="ECO:0000256" key="5">
    <source>
        <dbReference type="ARBA" id="ARBA00022989"/>
    </source>
</evidence>
<evidence type="ECO:0000256" key="6">
    <source>
        <dbReference type="ARBA" id="ARBA00023136"/>
    </source>
</evidence>
<keyword evidence="6 7" id="KW-0472">Membrane</keyword>
<dbReference type="GO" id="GO:0006487">
    <property type="term" value="P:protein N-linked glycosylation"/>
    <property type="evidence" value="ECO:0007669"/>
    <property type="project" value="TreeGrafter"/>
</dbReference>
<dbReference type="InterPro" id="IPR056790">
    <property type="entry name" value="Ribophorin_II_C"/>
</dbReference>
<evidence type="ECO:0000313" key="11">
    <source>
        <dbReference type="Proteomes" id="UP000030641"/>
    </source>
</evidence>
<evidence type="ECO:0000256" key="4">
    <source>
        <dbReference type="ARBA" id="ARBA00022824"/>
    </source>
</evidence>
<keyword evidence="4" id="KW-0256">Endoplasmic reticulum</keyword>
<feature type="chain" id="PRO_5044246982" description="Ribophorin II C-terminal domain-containing protein" evidence="8">
    <location>
        <begin position="20"/>
        <end position="288"/>
    </location>
</feature>
<dbReference type="HOGENOM" id="CLU_051361_0_0_1"/>
<dbReference type="STRING" id="1043005.A0A074Z2W1"/>
<evidence type="ECO:0000313" key="10">
    <source>
        <dbReference type="EMBL" id="KEQ93401.1"/>
    </source>
</evidence>
<feature type="domain" description="Ribophorin II C-terminal" evidence="9">
    <location>
        <begin position="180"/>
        <end position="283"/>
    </location>
</feature>
<keyword evidence="3 8" id="KW-0732">Signal</keyword>
<dbReference type="OMA" id="VFFMYYT"/>
<dbReference type="Pfam" id="PF25147">
    <property type="entry name" value="Ribophorin_II_C"/>
    <property type="match status" value="1"/>
</dbReference>
<dbReference type="AlphaFoldDB" id="A0A074Z2W1"/>
<evidence type="ECO:0000256" key="7">
    <source>
        <dbReference type="SAM" id="Phobius"/>
    </source>
</evidence>
<evidence type="ECO:0000256" key="1">
    <source>
        <dbReference type="ARBA" id="ARBA00004477"/>
    </source>
</evidence>
<dbReference type="FunCoup" id="A0A074Z2W1">
    <property type="interactions" value="135"/>
</dbReference>
<proteinExistence type="predicted"/>
<feature type="transmembrane region" description="Helical" evidence="7">
    <location>
        <begin position="190"/>
        <end position="213"/>
    </location>
</feature>
<dbReference type="InterPro" id="IPR008814">
    <property type="entry name" value="Swp1"/>
</dbReference>
<dbReference type="Proteomes" id="UP000030641">
    <property type="component" value="Unassembled WGS sequence"/>
</dbReference>
<feature type="transmembrane region" description="Helical" evidence="7">
    <location>
        <begin position="233"/>
        <end position="251"/>
    </location>
</feature>